<dbReference type="Proteomes" id="UP000770661">
    <property type="component" value="Unassembled WGS sequence"/>
</dbReference>
<evidence type="ECO:0000313" key="2">
    <source>
        <dbReference type="Proteomes" id="UP000770661"/>
    </source>
</evidence>
<reference evidence="1" key="1">
    <citation type="submission" date="2020-07" db="EMBL/GenBank/DDBJ databases">
        <title>The High-quality genome of the commercially important snow crab, Chionoecetes opilio.</title>
        <authorList>
            <person name="Jeong J.-H."/>
            <person name="Ryu S."/>
        </authorList>
    </citation>
    <scope>NUCLEOTIDE SEQUENCE</scope>
    <source>
        <strain evidence="1">MADBK_172401_WGS</strain>
        <tissue evidence="1">Digestive gland</tissue>
    </source>
</reference>
<keyword evidence="2" id="KW-1185">Reference proteome</keyword>
<dbReference type="Gene3D" id="3.40.190.10">
    <property type="entry name" value="Periplasmic binding protein-like II"/>
    <property type="match status" value="1"/>
</dbReference>
<evidence type="ECO:0000313" key="1">
    <source>
        <dbReference type="EMBL" id="KAG0729207.1"/>
    </source>
</evidence>
<accession>A0A8J4YJV5</accession>
<dbReference type="OrthoDB" id="5984008at2759"/>
<protein>
    <submittedName>
        <fullName evidence="1">Uncharacterized protein</fullName>
    </submittedName>
</protein>
<dbReference type="EMBL" id="JACEEZ010001453">
    <property type="protein sequence ID" value="KAG0729207.1"/>
    <property type="molecule type" value="Genomic_DNA"/>
</dbReference>
<dbReference type="AlphaFoldDB" id="A0A8J4YJV5"/>
<gene>
    <name evidence="1" type="ORF">GWK47_030804</name>
</gene>
<sequence length="173" mass="19495">MVIAGLTRTNIDAFLRTKKGRKTEHILAIVQDDAGNFAVLTNLLYQKNRLGRLFSWRKPVAGQPGHSCEPSVESISHLETKSLAIRHTTPLPDLSLMELFPDKTINLQGSTLNVITILFPPVIMRRFGVNGSVVWYGYNVRLAETLADILNFTVRFIEPAPVYENSWMEAEEL</sequence>
<proteinExistence type="predicted"/>
<name>A0A8J4YJV5_CHIOP</name>
<comment type="caution">
    <text evidence="1">The sequence shown here is derived from an EMBL/GenBank/DDBJ whole genome shotgun (WGS) entry which is preliminary data.</text>
</comment>
<organism evidence="1 2">
    <name type="scientific">Chionoecetes opilio</name>
    <name type="common">Atlantic snow crab</name>
    <name type="synonym">Cancer opilio</name>
    <dbReference type="NCBI Taxonomy" id="41210"/>
    <lineage>
        <taxon>Eukaryota</taxon>
        <taxon>Metazoa</taxon>
        <taxon>Ecdysozoa</taxon>
        <taxon>Arthropoda</taxon>
        <taxon>Crustacea</taxon>
        <taxon>Multicrustacea</taxon>
        <taxon>Malacostraca</taxon>
        <taxon>Eumalacostraca</taxon>
        <taxon>Eucarida</taxon>
        <taxon>Decapoda</taxon>
        <taxon>Pleocyemata</taxon>
        <taxon>Brachyura</taxon>
        <taxon>Eubrachyura</taxon>
        <taxon>Majoidea</taxon>
        <taxon>Majidae</taxon>
        <taxon>Chionoecetes</taxon>
    </lineage>
</organism>